<dbReference type="InterPro" id="IPR016047">
    <property type="entry name" value="M23ase_b-sheet_dom"/>
</dbReference>
<gene>
    <name evidence="3" type="ORF">GCM10011489_17380</name>
</gene>
<name>A0A916T368_9ACTN</name>
<dbReference type="CDD" id="cd12797">
    <property type="entry name" value="M23_peptidase"/>
    <property type="match status" value="1"/>
</dbReference>
<reference evidence="3" key="1">
    <citation type="journal article" date="2014" name="Int. J. Syst. Evol. Microbiol.">
        <title>Complete genome sequence of Corynebacterium casei LMG S-19264T (=DSM 44701T), isolated from a smear-ripened cheese.</title>
        <authorList>
            <consortium name="US DOE Joint Genome Institute (JGI-PGF)"/>
            <person name="Walter F."/>
            <person name="Albersmeier A."/>
            <person name="Kalinowski J."/>
            <person name="Ruckert C."/>
        </authorList>
    </citation>
    <scope>NUCLEOTIDE SEQUENCE</scope>
    <source>
        <strain evidence="3">CGMCC 1.12827</strain>
    </source>
</reference>
<evidence type="ECO:0000313" key="3">
    <source>
        <dbReference type="EMBL" id="GGB29735.1"/>
    </source>
</evidence>
<evidence type="ECO:0000259" key="2">
    <source>
        <dbReference type="Pfam" id="PF01551"/>
    </source>
</evidence>
<dbReference type="PANTHER" id="PTHR21666">
    <property type="entry name" value="PEPTIDASE-RELATED"/>
    <property type="match status" value="1"/>
</dbReference>
<dbReference type="Proteomes" id="UP000621454">
    <property type="component" value="Unassembled WGS sequence"/>
</dbReference>
<dbReference type="PANTHER" id="PTHR21666:SF270">
    <property type="entry name" value="MUREIN HYDROLASE ACTIVATOR ENVC"/>
    <property type="match status" value="1"/>
</dbReference>
<comment type="caution">
    <text evidence="3">The sequence shown here is derived from an EMBL/GenBank/DDBJ whole genome shotgun (WGS) entry which is preliminary data.</text>
</comment>
<protein>
    <recommendedName>
        <fullName evidence="2">M23ase beta-sheet core domain-containing protein</fullName>
    </recommendedName>
</protein>
<dbReference type="AlphaFoldDB" id="A0A916T368"/>
<dbReference type="Gene3D" id="2.70.70.10">
    <property type="entry name" value="Glucose Permease (Domain IIA)"/>
    <property type="match status" value="1"/>
</dbReference>
<dbReference type="InterPro" id="IPR011055">
    <property type="entry name" value="Dup_hybrid_motif"/>
</dbReference>
<organism evidence="3 4">
    <name type="scientific">Gordonia jinhuaensis</name>
    <dbReference type="NCBI Taxonomy" id="1517702"/>
    <lineage>
        <taxon>Bacteria</taxon>
        <taxon>Bacillati</taxon>
        <taxon>Actinomycetota</taxon>
        <taxon>Actinomycetes</taxon>
        <taxon>Mycobacteriales</taxon>
        <taxon>Gordoniaceae</taxon>
        <taxon>Gordonia</taxon>
    </lineage>
</organism>
<sequence length="386" mass="41129">MRLDSDDLLTPSFSDRSGYLDSGDPRGEDNRRPQSRRTAGVAYAAHMTESRVTGVAYLDDEIRDGGTLDGEIEEFEADWSSRWSPTGWETAPARRESPSEITQDIVVAEIEFDERVHEHPFEVGGARADDYTPPISYVAPDTRPRKGKGRHRLQAPPSSLRGGRAALVAVAAGAAVAAASGQITQQEQKVTTAAPIDGTKLVAATVDTGDSDVVRTPVQADMHDFTDQLKEGSTIAAAKAAADAASRRPFFDSPIPLGQYDFTSCYCGRWGTFHAGVDFAAPLGTPIHAATDGVIIAAGPASGFGNWILLRAPDGTVTVYGHMFSSGVLVHAGQRVEAGDVIGLVGSDGQSTGPHCHFEVWKNGITKIDPTPWLAEHGVRMSNYTG</sequence>
<reference evidence="3" key="2">
    <citation type="submission" date="2020-09" db="EMBL/GenBank/DDBJ databases">
        <authorList>
            <person name="Sun Q."/>
            <person name="Zhou Y."/>
        </authorList>
    </citation>
    <scope>NUCLEOTIDE SEQUENCE</scope>
    <source>
        <strain evidence="3">CGMCC 1.12827</strain>
    </source>
</reference>
<dbReference type="GO" id="GO:0004222">
    <property type="term" value="F:metalloendopeptidase activity"/>
    <property type="evidence" value="ECO:0007669"/>
    <property type="project" value="TreeGrafter"/>
</dbReference>
<dbReference type="SUPFAM" id="SSF51261">
    <property type="entry name" value="Duplicated hybrid motif"/>
    <property type="match status" value="1"/>
</dbReference>
<feature type="region of interest" description="Disordered" evidence="1">
    <location>
        <begin position="1"/>
        <end position="43"/>
    </location>
</feature>
<evidence type="ECO:0000256" key="1">
    <source>
        <dbReference type="SAM" id="MobiDB-lite"/>
    </source>
</evidence>
<keyword evidence="4" id="KW-1185">Reference proteome</keyword>
<evidence type="ECO:0000313" key="4">
    <source>
        <dbReference type="Proteomes" id="UP000621454"/>
    </source>
</evidence>
<feature type="domain" description="M23ase beta-sheet core" evidence="2">
    <location>
        <begin position="273"/>
        <end position="370"/>
    </location>
</feature>
<dbReference type="InterPro" id="IPR050570">
    <property type="entry name" value="Cell_wall_metabolism_enzyme"/>
</dbReference>
<proteinExistence type="predicted"/>
<accession>A0A916T368</accession>
<dbReference type="EMBL" id="BMGC01000009">
    <property type="protein sequence ID" value="GGB29735.1"/>
    <property type="molecule type" value="Genomic_DNA"/>
</dbReference>
<feature type="compositionally biased region" description="Basic and acidic residues" evidence="1">
    <location>
        <begin position="23"/>
        <end position="32"/>
    </location>
</feature>
<dbReference type="Pfam" id="PF01551">
    <property type="entry name" value="Peptidase_M23"/>
    <property type="match status" value="1"/>
</dbReference>
<feature type="region of interest" description="Disordered" evidence="1">
    <location>
        <begin position="139"/>
        <end position="159"/>
    </location>
</feature>